<feature type="region of interest" description="Disordered" evidence="1">
    <location>
        <begin position="1"/>
        <end position="22"/>
    </location>
</feature>
<dbReference type="EMBL" id="CAADFJ010000408">
    <property type="protein sequence ID" value="VFK07301.1"/>
    <property type="molecule type" value="Genomic_DNA"/>
</dbReference>
<dbReference type="EMBL" id="CAADFI010000426">
    <property type="protein sequence ID" value="VFK04283.1"/>
    <property type="molecule type" value="Genomic_DNA"/>
</dbReference>
<gene>
    <name evidence="3" type="ORF">BECKH772A_GA0070896_104233</name>
    <name evidence="5" type="ORF">BECKH772A_GA0070896_105033</name>
    <name evidence="2" type="ORF">BECKH772B_GA0070898_104262</name>
    <name evidence="4" type="ORF">BECKH772B_GA0070898_105263</name>
    <name evidence="6" type="ORF">BECKH772B_GA0070898_105632</name>
    <name evidence="7" type="ORF">BECKH772C_GA0070978_104082</name>
    <name evidence="8" type="ORF">BECKH772C_GA0070978_105023</name>
</gene>
<dbReference type="EMBL" id="CAADFI010000563">
    <property type="protein sequence ID" value="VFK05290.1"/>
    <property type="molecule type" value="Genomic_DNA"/>
</dbReference>
<evidence type="ECO:0000256" key="1">
    <source>
        <dbReference type="SAM" id="MobiDB-lite"/>
    </source>
</evidence>
<accession>A0A450VJW7</accession>
<proteinExistence type="predicted"/>
<evidence type="ECO:0000313" key="4">
    <source>
        <dbReference type="EMBL" id="VFK05055.1"/>
    </source>
</evidence>
<dbReference type="EMBL" id="CAADFG010000503">
    <property type="protein sequence ID" value="VFK05092.1"/>
    <property type="molecule type" value="Genomic_DNA"/>
</dbReference>
<feature type="region of interest" description="Disordered" evidence="1">
    <location>
        <begin position="44"/>
        <end position="74"/>
    </location>
</feature>
<protein>
    <submittedName>
        <fullName evidence="4">Uncharacterized protein</fullName>
    </submittedName>
</protein>
<evidence type="ECO:0000313" key="6">
    <source>
        <dbReference type="EMBL" id="VFK05290.1"/>
    </source>
</evidence>
<dbReference type="EMBL" id="CAADFJ010000502">
    <property type="protein sequence ID" value="VFK08308.1"/>
    <property type="molecule type" value="Genomic_DNA"/>
</dbReference>
<reference evidence="4" key="1">
    <citation type="submission" date="2019-02" db="EMBL/GenBank/DDBJ databases">
        <authorList>
            <person name="Gruber-Vodicka R. H."/>
            <person name="Seah K. B. B."/>
        </authorList>
    </citation>
    <scope>NUCLEOTIDE SEQUENCE</scope>
    <source>
        <strain evidence="7">BECK_SA2B12</strain>
        <strain evidence="3">BECK_SA2B15</strain>
        <strain evidence="4">BECK_SA2B20</strain>
    </source>
</reference>
<evidence type="ECO:0000313" key="8">
    <source>
        <dbReference type="EMBL" id="VFK08308.1"/>
    </source>
</evidence>
<name>A0A450VJW7_9GAMM</name>
<dbReference type="AlphaFoldDB" id="A0A450VJW7"/>
<evidence type="ECO:0000313" key="7">
    <source>
        <dbReference type="EMBL" id="VFK07301.1"/>
    </source>
</evidence>
<evidence type="ECO:0000313" key="2">
    <source>
        <dbReference type="EMBL" id="VFK04283.1"/>
    </source>
</evidence>
<evidence type="ECO:0000313" key="3">
    <source>
        <dbReference type="EMBL" id="VFK04502.1"/>
    </source>
</evidence>
<evidence type="ECO:0000313" key="5">
    <source>
        <dbReference type="EMBL" id="VFK05092.1"/>
    </source>
</evidence>
<dbReference type="EMBL" id="CAADFI010000526">
    <property type="protein sequence ID" value="VFK05055.1"/>
    <property type="molecule type" value="Genomic_DNA"/>
</dbReference>
<sequence>MNQEPPNHTDFPQASTEGAEKGLHQALSALEVLLNSAGAENIRQTGNKASGAGFGYHSSVEDEEGEHEEAERLVLPNTDSEEFQSLARQLTDEIEVIVQSRVEEALRDVTKNITRQVKTHLDIMLSAFLDDLANLGFRKDE</sequence>
<dbReference type="EMBL" id="CAADFG010000423">
    <property type="protein sequence ID" value="VFK04502.1"/>
    <property type="molecule type" value="Genomic_DNA"/>
</dbReference>
<organism evidence="4">
    <name type="scientific">Candidatus Kentrum eta</name>
    <dbReference type="NCBI Taxonomy" id="2126337"/>
    <lineage>
        <taxon>Bacteria</taxon>
        <taxon>Pseudomonadati</taxon>
        <taxon>Pseudomonadota</taxon>
        <taxon>Gammaproteobacteria</taxon>
        <taxon>Candidatus Kentrum</taxon>
    </lineage>
</organism>
<feature type="compositionally biased region" description="Polar residues" evidence="1">
    <location>
        <begin position="1"/>
        <end position="16"/>
    </location>
</feature>